<dbReference type="Proteomes" id="UP000783213">
    <property type="component" value="Unassembled WGS sequence"/>
</dbReference>
<dbReference type="GeneID" id="62232862"/>
<keyword evidence="2" id="KW-1185">Reference proteome</keyword>
<proteinExistence type="predicted"/>
<name>A0ABQ7ILM3_9HELO</name>
<gene>
    <name evidence="1" type="ORF">EAE98_006088</name>
</gene>
<dbReference type="EMBL" id="RCSX01000012">
    <property type="protein sequence ID" value="KAF7927706.1"/>
    <property type="molecule type" value="Genomic_DNA"/>
</dbReference>
<accession>A0ABQ7ILM3</accession>
<sequence>MPELNFTSRFIKLEQSLPYIVAPALFLSIVLQKFINFDKLDQDALFWSQVCFSSNLCYYVYRQPNTPQHHPLIEAQEEKTN</sequence>
<protein>
    <submittedName>
        <fullName evidence="1">Uncharacterized protein</fullName>
    </submittedName>
</protein>
<dbReference type="RefSeq" id="XP_038810105.1">
    <property type="nucleotide sequence ID" value="XM_038953710.1"/>
</dbReference>
<comment type="caution">
    <text evidence="1">The sequence shown here is derived from an EMBL/GenBank/DDBJ whole genome shotgun (WGS) entry which is preliminary data.</text>
</comment>
<reference evidence="1 2" key="1">
    <citation type="journal article" date="2020" name="Genome Biol. Evol.">
        <title>Comparative genomics of Sclerotiniaceae.</title>
        <authorList>
            <person name="Valero Jimenez C.A."/>
            <person name="Steentjes M."/>
            <person name="Scholten O.E."/>
            <person name="Van Kan J.A.L."/>
        </authorList>
    </citation>
    <scope>NUCLEOTIDE SEQUENCE [LARGE SCALE GENOMIC DNA]</scope>
    <source>
        <strain evidence="1 2">B1</strain>
    </source>
</reference>
<evidence type="ECO:0000313" key="1">
    <source>
        <dbReference type="EMBL" id="KAF7927706.1"/>
    </source>
</evidence>
<organism evidence="1 2">
    <name type="scientific">Botrytis deweyae</name>
    <dbReference type="NCBI Taxonomy" id="2478750"/>
    <lineage>
        <taxon>Eukaryota</taxon>
        <taxon>Fungi</taxon>
        <taxon>Dikarya</taxon>
        <taxon>Ascomycota</taxon>
        <taxon>Pezizomycotina</taxon>
        <taxon>Leotiomycetes</taxon>
        <taxon>Helotiales</taxon>
        <taxon>Sclerotiniaceae</taxon>
        <taxon>Botrytis</taxon>
    </lineage>
</organism>
<evidence type="ECO:0000313" key="2">
    <source>
        <dbReference type="Proteomes" id="UP000783213"/>
    </source>
</evidence>